<evidence type="ECO:0000313" key="1">
    <source>
        <dbReference type="EMBL" id="POF63966.1"/>
    </source>
</evidence>
<name>A0A2S3W520_9PROT</name>
<comment type="caution">
    <text evidence="1">The sequence shown here is derived from an EMBL/GenBank/DDBJ whole genome shotgun (WGS) entry which is preliminary data.</text>
</comment>
<dbReference type="AlphaFoldDB" id="A0A2S3W520"/>
<accession>A0A2S3W520</accession>
<evidence type="ECO:0008006" key="3">
    <source>
        <dbReference type="Google" id="ProtNLM"/>
    </source>
</evidence>
<evidence type="ECO:0000313" key="2">
    <source>
        <dbReference type="Proteomes" id="UP000237344"/>
    </source>
</evidence>
<gene>
    <name evidence="1" type="ORF">KMAL_02310</name>
</gene>
<reference evidence="1 2" key="1">
    <citation type="submission" date="2018-01" db="EMBL/GenBank/DDBJ databases">
        <title>Draft Genome Sequence of Komagataeibacter maltaceti LMG 1529, a Vinegar Producing Acetic Acid Bacterium Isolated from Malt Vinegar Brewery Acetifiers.</title>
        <authorList>
            <person name="Zhang Q."/>
            <person name="Hollensteiner J."/>
            <person name="Poehlein A."/>
            <person name="Daniel R."/>
        </authorList>
    </citation>
    <scope>NUCLEOTIDE SEQUENCE [LARGE SCALE GENOMIC DNA]</scope>
    <source>
        <strain evidence="1 2">LMG 1529</strain>
    </source>
</reference>
<protein>
    <recommendedName>
        <fullName evidence="3">Phosphatidate cytidylyltransferase</fullName>
    </recommendedName>
</protein>
<dbReference type="RefSeq" id="WP_180999711.1">
    <property type="nucleotide sequence ID" value="NZ_NKUE01000001.1"/>
</dbReference>
<proteinExistence type="predicted"/>
<sequence>MAAQQMHTVPDASAASEVAHLLVSELVQPVPPAVTSFVAAMIGPSRPLGVLFYGSALRQPDMDGILDFYIIVERLQDWPAGGWARTANRLLPPNVEYHERLMDGRMVRAKVAILTLEQFRHMTGRRTLDTTIWARFCQPVRLVWVRDEQAADAILGCLIRAVAMAARWAMALGPRQGRADDFWNALFSSTYGAELRVESSRKRPRTIVQGHEDRYRALLAAAWRADGLPFVEHGDELEPKVDATWRRDMRDGWWLRRKMGQPLNVARLAKGAFTFAGGARYIAWKIKRHSGIDLPLSPFAERHPLICLPRLLWSLRQAGFFRRKQARD</sequence>
<dbReference type="EMBL" id="POTC01000002">
    <property type="protein sequence ID" value="POF63966.1"/>
    <property type="molecule type" value="Genomic_DNA"/>
</dbReference>
<keyword evidence="2" id="KW-1185">Reference proteome</keyword>
<organism evidence="1 2">
    <name type="scientific">Novacetimonas maltaceti</name>
    <dbReference type="NCBI Taxonomy" id="1203393"/>
    <lineage>
        <taxon>Bacteria</taxon>
        <taxon>Pseudomonadati</taxon>
        <taxon>Pseudomonadota</taxon>
        <taxon>Alphaproteobacteria</taxon>
        <taxon>Acetobacterales</taxon>
        <taxon>Acetobacteraceae</taxon>
        <taxon>Novacetimonas</taxon>
    </lineage>
</organism>
<dbReference type="Proteomes" id="UP000237344">
    <property type="component" value="Unassembled WGS sequence"/>
</dbReference>